<dbReference type="EMBL" id="ML210264">
    <property type="protein sequence ID" value="TFK21572.1"/>
    <property type="molecule type" value="Genomic_DNA"/>
</dbReference>
<evidence type="ECO:0000313" key="3">
    <source>
        <dbReference type="Proteomes" id="UP000307440"/>
    </source>
</evidence>
<keyword evidence="3" id="KW-1185">Reference proteome</keyword>
<dbReference type="OrthoDB" id="10632542at2759"/>
<accession>A0A5C3KMU3</accession>
<evidence type="ECO:0000256" key="1">
    <source>
        <dbReference type="SAM" id="MobiDB-lite"/>
    </source>
</evidence>
<sequence length="179" mass="19448">MLTVSTSLRKSKLNAVSAKGFPYRIEFGGPDIRGEIPVVAAPDATSTLSETPDSDEHSPAPSESAGALTASIKSRAVQIFEVDWRVTSGAPAGSKWVAVSPEITQATGIKGYLLYRIENLAFNHALKFYGPKKGLFRFFDEEGDRYSVTITVFGTLYDEHSVSYHSKMPAINRVESIAS</sequence>
<evidence type="ECO:0000313" key="2">
    <source>
        <dbReference type="EMBL" id="TFK21572.1"/>
    </source>
</evidence>
<proteinExistence type="predicted"/>
<dbReference type="AlphaFoldDB" id="A0A5C3KMU3"/>
<name>A0A5C3KMU3_COPMA</name>
<organism evidence="2 3">
    <name type="scientific">Coprinopsis marcescibilis</name>
    <name type="common">Agaric fungus</name>
    <name type="synonym">Psathyrella marcescibilis</name>
    <dbReference type="NCBI Taxonomy" id="230819"/>
    <lineage>
        <taxon>Eukaryota</taxon>
        <taxon>Fungi</taxon>
        <taxon>Dikarya</taxon>
        <taxon>Basidiomycota</taxon>
        <taxon>Agaricomycotina</taxon>
        <taxon>Agaricomycetes</taxon>
        <taxon>Agaricomycetidae</taxon>
        <taxon>Agaricales</taxon>
        <taxon>Agaricineae</taxon>
        <taxon>Psathyrellaceae</taxon>
        <taxon>Coprinopsis</taxon>
    </lineage>
</organism>
<protein>
    <submittedName>
        <fullName evidence="2">Uncharacterized protein</fullName>
    </submittedName>
</protein>
<dbReference type="Proteomes" id="UP000307440">
    <property type="component" value="Unassembled WGS sequence"/>
</dbReference>
<reference evidence="2 3" key="1">
    <citation type="journal article" date="2019" name="Nat. Ecol. Evol.">
        <title>Megaphylogeny resolves global patterns of mushroom evolution.</title>
        <authorList>
            <person name="Varga T."/>
            <person name="Krizsan K."/>
            <person name="Foldi C."/>
            <person name="Dima B."/>
            <person name="Sanchez-Garcia M."/>
            <person name="Sanchez-Ramirez S."/>
            <person name="Szollosi G.J."/>
            <person name="Szarkandi J.G."/>
            <person name="Papp V."/>
            <person name="Albert L."/>
            <person name="Andreopoulos W."/>
            <person name="Angelini C."/>
            <person name="Antonin V."/>
            <person name="Barry K.W."/>
            <person name="Bougher N.L."/>
            <person name="Buchanan P."/>
            <person name="Buyck B."/>
            <person name="Bense V."/>
            <person name="Catcheside P."/>
            <person name="Chovatia M."/>
            <person name="Cooper J."/>
            <person name="Damon W."/>
            <person name="Desjardin D."/>
            <person name="Finy P."/>
            <person name="Geml J."/>
            <person name="Haridas S."/>
            <person name="Hughes K."/>
            <person name="Justo A."/>
            <person name="Karasinski D."/>
            <person name="Kautmanova I."/>
            <person name="Kiss B."/>
            <person name="Kocsube S."/>
            <person name="Kotiranta H."/>
            <person name="LaButti K.M."/>
            <person name="Lechner B.E."/>
            <person name="Liimatainen K."/>
            <person name="Lipzen A."/>
            <person name="Lukacs Z."/>
            <person name="Mihaltcheva S."/>
            <person name="Morgado L.N."/>
            <person name="Niskanen T."/>
            <person name="Noordeloos M.E."/>
            <person name="Ohm R.A."/>
            <person name="Ortiz-Santana B."/>
            <person name="Ovrebo C."/>
            <person name="Racz N."/>
            <person name="Riley R."/>
            <person name="Savchenko A."/>
            <person name="Shiryaev A."/>
            <person name="Soop K."/>
            <person name="Spirin V."/>
            <person name="Szebenyi C."/>
            <person name="Tomsovsky M."/>
            <person name="Tulloss R.E."/>
            <person name="Uehling J."/>
            <person name="Grigoriev I.V."/>
            <person name="Vagvolgyi C."/>
            <person name="Papp T."/>
            <person name="Martin F.M."/>
            <person name="Miettinen O."/>
            <person name="Hibbett D.S."/>
            <person name="Nagy L.G."/>
        </authorList>
    </citation>
    <scope>NUCLEOTIDE SEQUENCE [LARGE SCALE GENOMIC DNA]</scope>
    <source>
        <strain evidence="2 3">CBS 121175</strain>
    </source>
</reference>
<feature type="region of interest" description="Disordered" evidence="1">
    <location>
        <begin position="44"/>
        <end position="65"/>
    </location>
</feature>
<gene>
    <name evidence="2" type="ORF">FA15DRAFT_658191</name>
</gene>